<keyword evidence="8" id="KW-1185">Reference proteome</keyword>
<comment type="catalytic activity">
    <reaction evidence="5">
        <text>L-methionyl-[protein] + a quinone + H2O = L-methionyl-(R)-S-oxide-[protein] + a quinol</text>
        <dbReference type="Rhea" id="RHEA:51296"/>
        <dbReference type="Rhea" id="RHEA-COMP:12313"/>
        <dbReference type="Rhea" id="RHEA-COMP:12314"/>
        <dbReference type="ChEBI" id="CHEBI:15377"/>
        <dbReference type="ChEBI" id="CHEBI:16044"/>
        <dbReference type="ChEBI" id="CHEBI:24646"/>
        <dbReference type="ChEBI" id="CHEBI:45764"/>
        <dbReference type="ChEBI" id="CHEBI:132124"/>
    </reaction>
</comment>
<evidence type="ECO:0000313" key="8">
    <source>
        <dbReference type="Proteomes" id="UP001139516"/>
    </source>
</evidence>
<organism evidence="7 8">
    <name type="scientific">Roseomonas acroporae</name>
    <dbReference type="NCBI Taxonomy" id="2937791"/>
    <lineage>
        <taxon>Bacteria</taxon>
        <taxon>Pseudomonadati</taxon>
        <taxon>Pseudomonadota</taxon>
        <taxon>Alphaproteobacteria</taxon>
        <taxon>Acetobacterales</taxon>
        <taxon>Roseomonadaceae</taxon>
        <taxon>Roseomonas</taxon>
    </lineage>
</organism>
<dbReference type="EC" id="1.8.5.-" evidence="5"/>
<dbReference type="SUPFAM" id="SSF56524">
    <property type="entry name" value="Oxidoreductase molybdopterin-binding domain"/>
    <property type="match status" value="1"/>
</dbReference>
<dbReference type="Gene3D" id="3.90.420.10">
    <property type="entry name" value="Oxidoreductase, molybdopterin-binding domain"/>
    <property type="match status" value="1"/>
</dbReference>
<feature type="domain" description="Oxidoreductase molybdopterin-binding" evidence="6">
    <location>
        <begin position="108"/>
        <end position="261"/>
    </location>
</feature>
<gene>
    <name evidence="5 7" type="primary">msrP</name>
    <name evidence="7" type="ORF">M0638_00750</name>
</gene>
<evidence type="ECO:0000256" key="5">
    <source>
        <dbReference type="HAMAP-Rule" id="MF_01206"/>
    </source>
</evidence>
<keyword evidence="3 5" id="KW-0732">Signal</keyword>
<comment type="PTM">
    <text evidence="5">Predicted to be exported by the Tat system. The position of the signal peptide cleavage has not been experimentally proven.</text>
</comment>
<dbReference type="RefSeq" id="WP_248665038.1">
    <property type="nucleotide sequence ID" value="NZ_JALPRX010000002.1"/>
</dbReference>
<feature type="binding site" evidence="5">
    <location>
        <begin position="243"/>
        <end position="245"/>
    </location>
    <ligand>
        <name>Mo-molybdopterin</name>
        <dbReference type="ChEBI" id="CHEBI:71302"/>
    </ligand>
</feature>
<dbReference type="Proteomes" id="UP001139516">
    <property type="component" value="Unassembled WGS sequence"/>
</dbReference>
<dbReference type="InterPro" id="IPR006311">
    <property type="entry name" value="TAT_signal"/>
</dbReference>
<accession>A0A9X2BRS6</accession>
<comment type="catalytic activity">
    <reaction evidence="5">
        <text>L-methionyl-[protein] + a quinone + H2O = L-methionyl-(S)-S-oxide-[protein] + a quinol</text>
        <dbReference type="Rhea" id="RHEA:51292"/>
        <dbReference type="Rhea" id="RHEA-COMP:12313"/>
        <dbReference type="Rhea" id="RHEA-COMP:12315"/>
        <dbReference type="ChEBI" id="CHEBI:15377"/>
        <dbReference type="ChEBI" id="CHEBI:16044"/>
        <dbReference type="ChEBI" id="CHEBI:24646"/>
        <dbReference type="ChEBI" id="CHEBI:44120"/>
        <dbReference type="ChEBI" id="CHEBI:132124"/>
    </reaction>
</comment>
<dbReference type="GO" id="GO:0030091">
    <property type="term" value="P:protein repair"/>
    <property type="evidence" value="ECO:0007669"/>
    <property type="project" value="UniProtKB-UniRule"/>
</dbReference>
<keyword evidence="2 5" id="KW-0479">Metal-binding</keyword>
<comment type="function">
    <text evidence="5">Part of the MsrPQ system that repairs oxidized periplasmic proteins containing methionine sulfoxide residues (Met-O), using respiratory chain electrons. Thus protects these proteins from oxidative-stress damage caused by reactive species of oxygen and chlorine generated by the host defense mechanisms. MsrPQ is essential for the maintenance of envelope integrity under bleach stress, rescuing a wide series of structurally unrelated periplasmic proteins from methionine oxidation. The catalytic subunit MsrP is non-stereospecific, being able to reduce both (R-) and (S-) diastereoisomers of methionine sulfoxide.</text>
</comment>
<feature type="binding site" evidence="5">
    <location>
        <position position="227"/>
    </location>
    <ligand>
        <name>Mo-molybdopterin</name>
        <dbReference type="ChEBI" id="CHEBI:71302"/>
    </ligand>
</feature>
<evidence type="ECO:0000256" key="2">
    <source>
        <dbReference type="ARBA" id="ARBA00022723"/>
    </source>
</evidence>
<comment type="cofactor">
    <cofactor evidence="5">
        <name>Mo-molybdopterin</name>
        <dbReference type="ChEBI" id="CHEBI:71302"/>
    </cofactor>
    <text evidence="5">Binds 1 Mo-molybdopterin (Mo-MPT) cofactor per subunit.</text>
</comment>
<protein>
    <recommendedName>
        <fullName evidence="5">Protein-methionine-sulfoxide reductase catalytic subunit MsrP</fullName>
        <ecNumber evidence="5">1.8.5.-</ecNumber>
    </recommendedName>
</protein>
<dbReference type="EMBL" id="JALPRX010000002">
    <property type="protein sequence ID" value="MCK8782908.1"/>
    <property type="molecule type" value="Genomic_DNA"/>
</dbReference>
<keyword evidence="4 5" id="KW-0560">Oxidoreductase</keyword>
<dbReference type="PROSITE" id="PS51318">
    <property type="entry name" value="TAT"/>
    <property type="match status" value="1"/>
</dbReference>
<comment type="caution">
    <text evidence="7">The sequence shown here is derived from an EMBL/GenBank/DDBJ whole genome shotgun (WGS) entry which is preliminary data.</text>
</comment>
<dbReference type="Pfam" id="PF00174">
    <property type="entry name" value="Oxidored_molyb"/>
    <property type="match status" value="1"/>
</dbReference>
<feature type="binding site" evidence="5">
    <location>
        <position position="144"/>
    </location>
    <ligand>
        <name>Mo-molybdopterin</name>
        <dbReference type="ChEBI" id="CHEBI:71302"/>
    </ligand>
    <ligandPart>
        <name>Mo</name>
        <dbReference type="ChEBI" id="CHEBI:28685"/>
    </ligandPart>
</feature>
<feature type="binding site" evidence="5">
    <location>
        <begin position="90"/>
        <end position="91"/>
    </location>
    <ligand>
        <name>Mo-molybdopterin</name>
        <dbReference type="ChEBI" id="CHEBI:71302"/>
    </ligand>
</feature>
<evidence type="ECO:0000313" key="7">
    <source>
        <dbReference type="EMBL" id="MCK8782908.1"/>
    </source>
</evidence>
<evidence type="ECO:0000256" key="4">
    <source>
        <dbReference type="ARBA" id="ARBA00023002"/>
    </source>
</evidence>
<dbReference type="GO" id="GO:0046872">
    <property type="term" value="F:metal ion binding"/>
    <property type="evidence" value="ECO:0007669"/>
    <property type="project" value="UniProtKB-KW"/>
</dbReference>
<evidence type="ECO:0000256" key="3">
    <source>
        <dbReference type="ARBA" id="ARBA00022729"/>
    </source>
</evidence>
<dbReference type="InterPro" id="IPR000572">
    <property type="entry name" value="OxRdtase_Mopterin-bd_dom"/>
</dbReference>
<comment type="subunit">
    <text evidence="5">Heterodimer of a catalytic subunit (MsrP) and a heme-binding subunit (MsrQ).</text>
</comment>
<comment type="similarity">
    <text evidence="5">Belongs to the MsrP family.</text>
</comment>
<evidence type="ECO:0000256" key="1">
    <source>
        <dbReference type="ARBA" id="ARBA00022505"/>
    </source>
</evidence>
<feature type="binding site" evidence="5">
    <location>
        <position position="87"/>
    </location>
    <ligand>
        <name>Mo-molybdopterin</name>
        <dbReference type="ChEBI" id="CHEBI:71302"/>
    </ligand>
</feature>
<dbReference type="AlphaFoldDB" id="A0A9X2BRS6"/>
<feature type="binding site" evidence="5">
    <location>
        <position position="232"/>
    </location>
    <ligand>
        <name>Mo-molybdopterin</name>
        <dbReference type="ChEBI" id="CHEBI:71302"/>
    </ligand>
</feature>
<dbReference type="InterPro" id="IPR036374">
    <property type="entry name" value="OxRdtase_Mopterin-bd_sf"/>
</dbReference>
<reference evidence="7" key="1">
    <citation type="submission" date="2022-04" db="EMBL/GenBank/DDBJ databases">
        <title>Roseomonas acroporae sp. nov., isolated from coral Acropora digitifera.</title>
        <authorList>
            <person name="Sun H."/>
        </authorList>
    </citation>
    <scope>NUCLEOTIDE SEQUENCE</scope>
    <source>
        <strain evidence="7">NAR14</strain>
    </source>
</reference>
<feature type="binding site" evidence="5">
    <location>
        <position position="179"/>
    </location>
    <ligand>
        <name>Mo-molybdopterin</name>
        <dbReference type="ChEBI" id="CHEBI:71302"/>
    </ligand>
</feature>
<dbReference type="PANTHER" id="PTHR43032:SF3">
    <property type="entry name" value="PROTEIN-METHIONINE-SULFOXIDE REDUCTASE CATALYTIC SUBUNIT MSRP"/>
    <property type="match status" value="1"/>
</dbReference>
<dbReference type="InterPro" id="IPR022867">
    <property type="entry name" value="MsrP"/>
</dbReference>
<dbReference type="GO" id="GO:0016672">
    <property type="term" value="F:oxidoreductase activity, acting on a sulfur group of donors, quinone or similar compound as acceptor"/>
    <property type="evidence" value="ECO:0007669"/>
    <property type="project" value="UniProtKB-UniRule"/>
</dbReference>
<dbReference type="PANTHER" id="PTHR43032">
    <property type="entry name" value="PROTEIN-METHIONINE-SULFOXIDE REDUCTASE"/>
    <property type="match status" value="1"/>
</dbReference>
<dbReference type="GO" id="GO:0043546">
    <property type="term" value="F:molybdopterin cofactor binding"/>
    <property type="evidence" value="ECO:0007669"/>
    <property type="project" value="UniProtKB-UniRule"/>
</dbReference>
<keyword evidence="1 5" id="KW-0500">Molybdenum</keyword>
<name>A0A9X2BRS6_9PROT</name>
<dbReference type="HAMAP" id="MF_01206">
    <property type="entry name" value="MsrP"/>
    <property type="match status" value="1"/>
</dbReference>
<proteinExistence type="inferred from homology"/>
<sequence>MLIRRPRGWEIPERLVTPEAVALGRGVARGAAAPVERRAVLAGGLAAGFALAGAARAEDAPPAAPARNPRYEPGRAVTGEREATTYNNFYEFNTSKDVVRQAQRMPLRPWTVRFDGMVERPREMGIEDILRAVPQEERVYRHRCVEAWAMTVPWSGFALSELVKLAAPTAGARYVVFETAQLPAVMPGLRAPFYSWPYVEGLTLAEANNELAFVATGLYGRPLLAQNGASIRLVTPWKYGFKSIKSIVRVTLTDRRPTSFWEGIQPQEYGFWANVNPAVPHPRWSQASERLLGTSERVPTQLYNGYGEFVAGLYTGLQNERLFV</sequence>
<evidence type="ECO:0000259" key="6">
    <source>
        <dbReference type="Pfam" id="PF00174"/>
    </source>
</evidence>
<dbReference type="NCBIfam" id="NF003767">
    <property type="entry name" value="PRK05363.1"/>
    <property type="match status" value="1"/>
</dbReference>